<dbReference type="GO" id="GO:0046872">
    <property type="term" value="F:metal ion binding"/>
    <property type="evidence" value="ECO:0007669"/>
    <property type="project" value="UniProtKB-KW"/>
</dbReference>
<dbReference type="KEGG" id="naci:NUH88_03830"/>
<dbReference type="EMBL" id="CP102480">
    <property type="protein sequence ID" value="UUX50835.1"/>
    <property type="molecule type" value="Genomic_DNA"/>
</dbReference>
<evidence type="ECO:0000256" key="6">
    <source>
        <dbReference type="RuleBase" id="RU003512"/>
    </source>
</evidence>
<dbReference type="SUPFAM" id="SSF53807">
    <property type="entry name" value="Helical backbone' metal receptor"/>
    <property type="match status" value="1"/>
</dbReference>
<proteinExistence type="inferred from homology"/>
<keyword evidence="4" id="KW-0479">Metal-binding</keyword>
<name>A0A9J7AT21_9PROT</name>
<feature type="region of interest" description="Disordered" evidence="7">
    <location>
        <begin position="119"/>
        <end position="150"/>
    </location>
</feature>
<dbReference type="InterPro" id="IPR006128">
    <property type="entry name" value="Lipoprotein_PsaA-like"/>
</dbReference>
<dbReference type="Gene3D" id="3.40.50.1980">
    <property type="entry name" value="Nitrogenase molybdenum iron protein domain"/>
    <property type="match status" value="2"/>
</dbReference>
<dbReference type="AlphaFoldDB" id="A0A9J7AT21"/>
<evidence type="ECO:0000313" key="10">
    <source>
        <dbReference type="Proteomes" id="UP001060336"/>
    </source>
</evidence>
<evidence type="ECO:0000256" key="8">
    <source>
        <dbReference type="SAM" id="SignalP"/>
    </source>
</evidence>
<dbReference type="InterPro" id="IPR006127">
    <property type="entry name" value="ZnuA-like"/>
</dbReference>
<dbReference type="GO" id="GO:0030313">
    <property type="term" value="C:cell envelope"/>
    <property type="evidence" value="ECO:0007669"/>
    <property type="project" value="UniProtKB-SubCell"/>
</dbReference>
<comment type="subcellular location">
    <subcellularLocation>
        <location evidence="1">Cell envelope</location>
    </subcellularLocation>
</comment>
<comment type="similarity">
    <text evidence="2 6">Belongs to the bacterial solute-binding protein 9 family.</text>
</comment>
<dbReference type="InterPro" id="IPR050492">
    <property type="entry name" value="Bact_metal-bind_prot9"/>
</dbReference>
<dbReference type="GO" id="GO:0007155">
    <property type="term" value="P:cell adhesion"/>
    <property type="evidence" value="ECO:0007669"/>
    <property type="project" value="InterPro"/>
</dbReference>
<dbReference type="Pfam" id="PF01297">
    <property type="entry name" value="ZnuA"/>
    <property type="match status" value="1"/>
</dbReference>
<dbReference type="PRINTS" id="PR00690">
    <property type="entry name" value="ADHESNFAMILY"/>
</dbReference>
<feature type="signal peptide" evidence="8">
    <location>
        <begin position="1"/>
        <end position="25"/>
    </location>
</feature>
<dbReference type="InterPro" id="IPR006129">
    <property type="entry name" value="AdhesinB"/>
</dbReference>
<keyword evidence="10" id="KW-1185">Reference proteome</keyword>
<dbReference type="GO" id="GO:0030001">
    <property type="term" value="P:metal ion transport"/>
    <property type="evidence" value="ECO:0007669"/>
    <property type="project" value="InterPro"/>
</dbReference>
<dbReference type="Proteomes" id="UP001060336">
    <property type="component" value="Chromosome"/>
</dbReference>
<evidence type="ECO:0000256" key="5">
    <source>
        <dbReference type="ARBA" id="ARBA00022729"/>
    </source>
</evidence>
<protein>
    <submittedName>
        <fullName evidence="9">Metal ABC transporter substrate-binding protein</fullName>
    </submittedName>
</protein>
<evidence type="ECO:0000256" key="2">
    <source>
        <dbReference type="ARBA" id="ARBA00011028"/>
    </source>
</evidence>
<dbReference type="PRINTS" id="PR00691">
    <property type="entry name" value="ADHESINB"/>
</dbReference>
<keyword evidence="5 8" id="KW-0732">Signal</keyword>
<evidence type="ECO:0000256" key="4">
    <source>
        <dbReference type="ARBA" id="ARBA00022723"/>
    </source>
</evidence>
<gene>
    <name evidence="9" type="ORF">NUH88_03830</name>
</gene>
<dbReference type="PANTHER" id="PTHR42953:SF1">
    <property type="entry name" value="METAL-BINDING PROTEIN HI_0362-RELATED"/>
    <property type="match status" value="1"/>
</dbReference>
<organism evidence="9 10">
    <name type="scientific">Nisaea acidiphila</name>
    <dbReference type="NCBI Taxonomy" id="1862145"/>
    <lineage>
        <taxon>Bacteria</taxon>
        <taxon>Pseudomonadati</taxon>
        <taxon>Pseudomonadota</taxon>
        <taxon>Alphaproteobacteria</taxon>
        <taxon>Rhodospirillales</taxon>
        <taxon>Thalassobaculaceae</taxon>
        <taxon>Nisaea</taxon>
    </lineage>
</organism>
<evidence type="ECO:0000313" key="9">
    <source>
        <dbReference type="EMBL" id="UUX50835.1"/>
    </source>
</evidence>
<dbReference type="CDD" id="cd01137">
    <property type="entry name" value="PsaA"/>
    <property type="match status" value="1"/>
</dbReference>
<dbReference type="PANTHER" id="PTHR42953">
    <property type="entry name" value="HIGH-AFFINITY ZINC UPTAKE SYSTEM PROTEIN ZNUA-RELATED"/>
    <property type="match status" value="1"/>
</dbReference>
<feature type="chain" id="PRO_5039908530" evidence="8">
    <location>
        <begin position="26"/>
        <end position="322"/>
    </location>
</feature>
<sequence>MFNRRTILFTSLVAAGVALAPMVKAAEQPKKVVASFSILGDIVKNIGGDRIELTTLVGPNGDAHVYQPTPKDARSVSDADLVVVNGLGFEGWLNRLVEAAEYQGPIAVATAGLTALKSTEEHDEAAASDDGQKEKHASDREDAHHGDLDPHAWQSIANARVYVRNVLKALTEMDPHGAAVYDSNAKSFLAELDTVDTGIRNAVASLPAERRKVVTSHDAFGYFAHEYGIRFLAPVGMSTESEASAGDVAALIRQIKEEQIPAVFVENIADGRLLDQIARETGAIIGGTLFSDALSGPDGPAGTYVKMMRHNSRTLAAALSTS</sequence>
<evidence type="ECO:0000256" key="7">
    <source>
        <dbReference type="SAM" id="MobiDB-lite"/>
    </source>
</evidence>
<feature type="compositionally biased region" description="Basic and acidic residues" evidence="7">
    <location>
        <begin position="130"/>
        <end position="150"/>
    </location>
</feature>
<evidence type="ECO:0000256" key="3">
    <source>
        <dbReference type="ARBA" id="ARBA00022448"/>
    </source>
</evidence>
<keyword evidence="3 6" id="KW-0813">Transport</keyword>
<evidence type="ECO:0000256" key="1">
    <source>
        <dbReference type="ARBA" id="ARBA00004196"/>
    </source>
</evidence>
<reference evidence="9" key="1">
    <citation type="submission" date="2022-08" db="EMBL/GenBank/DDBJ databases">
        <title>Nisaea acidiphila sp. nov., isolated from a marine algal debris and emended description of the genus Nisaea Urios et al. 2008.</title>
        <authorList>
            <person name="Kwon K."/>
        </authorList>
    </citation>
    <scope>NUCLEOTIDE SEQUENCE</scope>
    <source>
        <strain evidence="9">MEBiC11861</strain>
    </source>
</reference>
<accession>A0A9J7AT21</accession>
<dbReference type="RefSeq" id="WP_257770073.1">
    <property type="nucleotide sequence ID" value="NZ_CP102480.1"/>
</dbReference>